<dbReference type="InterPro" id="IPR016169">
    <property type="entry name" value="FAD-bd_PCMH_sub2"/>
</dbReference>
<dbReference type="InterPro" id="IPR050416">
    <property type="entry name" value="FAD-linked_Oxidoreductase"/>
</dbReference>
<evidence type="ECO:0000256" key="4">
    <source>
        <dbReference type="ARBA" id="ARBA00022827"/>
    </source>
</evidence>
<evidence type="ECO:0000313" key="8">
    <source>
        <dbReference type="EMBL" id="KAF4119896.1"/>
    </source>
</evidence>
<dbReference type="Gene3D" id="3.30.465.10">
    <property type="match status" value="1"/>
</dbReference>
<dbReference type="InterPro" id="IPR036318">
    <property type="entry name" value="FAD-bd_PCMH-like_sf"/>
</dbReference>
<organism evidence="8 9">
    <name type="scientific">Geosmithia morbida</name>
    <dbReference type="NCBI Taxonomy" id="1094350"/>
    <lineage>
        <taxon>Eukaryota</taxon>
        <taxon>Fungi</taxon>
        <taxon>Dikarya</taxon>
        <taxon>Ascomycota</taxon>
        <taxon>Pezizomycotina</taxon>
        <taxon>Sordariomycetes</taxon>
        <taxon>Hypocreomycetidae</taxon>
        <taxon>Hypocreales</taxon>
        <taxon>Bionectriaceae</taxon>
        <taxon>Geosmithia</taxon>
    </lineage>
</organism>
<comment type="similarity">
    <text evidence="2">Belongs to the oxygen-dependent FAD-linked oxidoreductase family.</text>
</comment>
<dbReference type="OrthoDB" id="415825at2759"/>
<evidence type="ECO:0000256" key="3">
    <source>
        <dbReference type="ARBA" id="ARBA00022630"/>
    </source>
</evidence>
<feature type="compositionally biased region" description="Polar residues" evidence="6">
    <location>
        <begin position="19"/>
        <end position="32"/>
    </location>
</feature>
<evidence type="ECO:0000256" key="1">
    <source>
        <dbReference type="ARBA" id="ARBA00001974"/>
    </source>
</evidence>
<dbReference type="PANTHER" id="PTHR42973:SF39">
    <property type="entry name" value="FAD-BINDING PCMH-TYPE DOMAIN-CONTAINING PROTEIN"/>
    <property type="match status" value="1"/>
</dbReference>
<feature type="domain" description="FAD-binding PCMH-type" evidence="7">
    <location>
        <begin position="114"/>
        <end position="286"/>
    </location>
</feature>
<dbReference type="PROSITE" id="PS00862">
    <property type="entry name" value="OX2_COVAL_FAD"/>
    <property type="match status" value="1"/>
</dbReference>
<keyword evidence="3" id="KW-0285">Flavoprotein</keyword>
<dbReference type="GO" id="GO:0071949">
    <property type="term" value="F:FAD binding"/>
    <property type="evidence" value="ECO:0007669"/>
    <property type="project" value="InterPro"/>
</dbReference>
<comment type="cofactor">
    <cofactor evidence="1">
        <name>FAD</name>
        <dbReference type="ChEBI" id="CHEBI:57692"/>
    </cofactor>
</comment>
<protein>
    <submittedName>
        <fullName evidence="8">FAD/FMN-containing dehydrogenase</fullName>
    </submittedName>
</protein>
<dbReference type="GO" id="GO:0016491">
    <property type="term" value="F:oxidoreductase activity"/>
    <property type="evidence" value="ECO:0007669"/>
    <property type="project" value="UniProtKB-KW"/>
</dbReference>
<dbReference type="Proteomes" id="UP000749293">
    <property type="component" value="Unassembled WGS sequence"/>
</dbReference>
<comment type="caution">
    <text evidence="8">The sequence shown here is derived from an EMBL/GenBank/DDBJ whole genome shotgun (WGS) entry which is preliminary data.</text>
</comment>
<evidence type="ECO:0000313" key="9">
    <source>
        <dbReference type="Proteomes" id="UP000749293"/>
    </source>
</evidence>
<keyword evidence="9" id="KW-1185">Reference proteome</keyword>
<dbReference type="SUPFAM" id="SSF56176">
    <property type="entry name" value="FAD-binding/transporter-associated domain-like"/>
    <property type="match status" value="1"/>
</dbReference>
<dbReference type="RefSeq" id="XP_035318548.1">
    <property type="nucleotide sequence ID" value="XM_035465560.1"/>
</dbReference>
<name>A0A9P5D0Y0_9HYPO</name>
<evidence type="ECO:0000256" key="2">
    <source>
        <dbReference type="ARBA" id="ARBA00005466"/>
    </source>
</evidence>
<keyword evidence="4" id="KW-0274">FAD</keyword>
<gene>
    <name evidence="8" type="ORF">GMORB2_3584</name>
</gene>
<accession>A0A9P5D0Y0</accession>
<sequence length="548" mass="60100">MRHLQEHQLAGLDVHKRPNSNSMLRQKATSARRSTDEGQFRDPGTPMSKTSDTQIGRHGIPTSPKNDEPQSDRDAAHRSIGFAALLNCLREGGIPAQATDGRTCPPEAMMHNKAAVVPAVVISPQCKRDVSRSLKLISDFGLYALSVSVKSGGHGYFNGGTCPDIMLDMSSMTRQRAENGVLYAEPGGILGQTIHTLARYKKVVPHGDCFGVGVGGHFLTAGWDVLLTRQLGLGCQSVIGGRVVLWDGTVLDVSDKSHRDLLHAMRGGAAAGVGVVTEIHLRLEEQLDRVAWRFASITRQQLEHVCVANGAFAKAQSLPREISVSFRLHVESGETSPSCLFNIVSTLSREDTIKHLYRHLGREVSSLVCDVSSWTVGSLMDLRLLSASDELAANPEMLAEMAGRDLHANARKYWSHRCCVSEMERSHLTSISHWVRPDCGQMLLDLYDAFDSAMGSPCAERKFATVILGGGRMSELPCAMPLGDAIARFEQHWDEPEHEAPCRQFTSTISDIIQTKHDPRPARPYRGDIWDAEKAEDEVLADEDSIIV</sequence>
<reference evidence="8" key="1">
    <citation type="submission" date="2020-03" db="EMBL/GenBank/DDBJ databases">
        <title>Site-based positive gene gene selection in Geosmithia morbida across the United States reveals a broad range of putative effectors and factors for local host and environmental adapation.</title>
        <authorList>
            <person name="Onufrak A."/>
            <person name="Murdoch R.W."/>
            <person name="Gazis R."/>
            <person name="Huff M."/>
            <person name="Staton M."/>
            <person name="Klingeman W."/>
            <person name="Hadziabdic D."/>
        </authorList>
    </citation>
    <scope>NUCLEOTIDE SEQUENCE</scope>
    <source>
        <strain evidence="8">1262</strain>
    </source>
</reference>
<dbReference type="EMBL" id="JAANYQ010000020">
    <property type="protein sequence ID" value="KAF4119896.1"/>
    <property type="molecule type" value="Genomic_DNA"/>
</dbReference>
<dbReference type="Pfam" id="PF01565">
    <property type="entry name" value="FAD_binding_4"/>
    <property type="match status" value="1"/>
</dbReference>
<dbReference type="InterPro" id="IPR006093">
    <property type="entry name" value="Oxy_OxRdtase_FAD_BS"/>
</dbReference>
<proteinExistence type="inferred from homology"/>
<feature type="compositionally biased region" description="Basic and acidic residues" evidence="6">
    <location>
        <begin position="65"/>
        <end position="75"/>
    </location>
</feature>
<dbReference type="InterPro" id="IPR016166">
    <property type="entry name" value="FAD-bd_PCMH"/>
</dbReference>
<keyword evidence="5" id="KW-0560">Oxidoreductase</keyword>
<dbReference type="PANTHER" id="PTHR42973">
    <property type="entry name" value="BINDING OXIDOREDUCTASE, PUTATIVE (AFU_ORTHOLOGUE AFUA_1G17690)-RELATED"/>
    <property type="match status" value="1"/>
</dbReference>
<evidence type="ECO:0000256" key="6">
    <source>
        <dbReference type="SAM" id="MobiDB-lite"/>
    </source>
</evidence>
<dbReference type="InterPro" id="IPR006094">
    <property type="entry name" value="Oxid_FAD_bind_N"/>
</dbReference>
<dbReference type="AlphaFoldDB" id="A0A9P5D0Y0"/>
<feature type="region of interest" description="Disordered" evidence="6">
    <location>
        <begin position="1"/>
        <end position="75"/>
    </location>
</feature>
<evidence type="ECO:0000259" key="7">
    <source>
        <dbReference type="PROSITE" id="PS51387"/>
    </source>
</evidence>
<dbReference type="GeneID" id="55969812"/>
<evidence type="ECO:0000256" key="5">
    <source>
        <dbReference type="ARBA" id="ARBA00023002"/>
    </source>
</evidence>
<dbReference type="PROSITE" id="PS51387">
    <property type="entry name" value="FAD_PCMH"/>
    <property type="match status" value="1"/>
</dbReference>